<comment type="caution">
    <text evidence="1">The sequence shown here is derived from an EMBL/GenBank/DDBJ whole genome shotgun (WGS) entry which is preliminary data.</text>
</comment>
<dbReference type="RefSeq" id="WP_061168965.1">
    <property type="nucleotide sequence ID" value="NZ_FCOA02000012.1"/>
</dbReference>
<sequence>MTSRPDLPVPFEALPNPRGGSVRLAEMALTDAQHAFARQGETAAALKRAIAALHSAGWLPAQRFAEALALVAPLGDESAGSHARIADALAVFGAAVERHNLRELSCSTVLFDHYRGLHALLATHTRVAPVSYDDLALAGRAIAPATLRDIAPERLARVRARYEETLLKLLRGPAEEAADAFERLDACLEELRGADPYDFWRLATSTARALRERARRNGGIGGVADIGGVGGGIDRAADHIADAKRLYARFNLVLADQAHALAFAPRSLVRATLALLWRDFALYGAAPEDAEHVDVLRDYGLTVAWHVAATPASEAAWEAGAARSGEEAVAREAATRDLGVLRVNAAAYEDFLQSAETAIDALVERGTQASETGMVDEAAALAAADASHRLGAAACALGLGHVALLADTLGLAWRRVAHHGETHADGAEGATRGVDATVPERAAQMLRSMLHQAAAGIAPSEGRGSIVALTTMIEKPALTAR</sequence>
<dbReference type="OrthoDB" id="9035723at2"/>
<reference evidence="1" key="1">
    <citation type="submission" date="2016-01" db="EMBL/GenBank/DDBJ databases">
        <authorList>
            <person name="Peeters C."/>
        </authorList>
    </citation>
    <scope>NUCLEOTIDE SEQUENCE</scope>
    <source>
        <strain evidence="1">LMG 29322</strain>
    </source>
</reference>
<accession>A0A158BM59</accession>
<dbReference type="AlphaFoldDB" id="A0A158BM59"/>
<dbReference type="Proteomes" id="UP000054851">
    <property type="component" value="Unassembled WGS sequence"/>
</dbReference>
<evidence type="ECO:0008006" key="3">
    <source>
        <dbReference type="Google" id="ProtNLM"/>
    </source>
</evidence>
<gene>
    <name evidence="1" type="ORF">AWB79_03796</name>
</gene>
<protein>
    <recommendedName>
        <fullName evidence="3">HPt domain-containing protein</fullName>
    </recommendedName>
</protein>
<organism evidence="1 2">
    <name type="scientific">Caballeronia hypogeia</name>
    <dbReference type="NCBI Taxonomy" id="1777140"/>
    <lineage>
        <taxon>Bacteria</taxon>
        <taxon>Pseudomonadati</taxon>
        <taxon>Pseudomonadota</taxon>
        <taxon>Betaproteobacteria</taxon>
        <taxon>Burkholderiales</taxon>
        <taxon>Burkholderiaceae</taxon>
        <taxon>Caballeronia</taxon>
    </lineage>
</organism>
<evidence type="ECO:0000313" key="1">
    <source>
        <dbReference type="EMBL" id="SAK70387.1"/>
    </source>
</evidence>
<keyword evidence="2" id="KW-1185">Reference proteome</keyword>
<dbReference type="EMBL" id="FCOA02000012">
    <property type="protein sequence ID" value="SAK70387.1"/>
    <property type="molecule type" value="Genomic_DNA"/>
</dbReference>
<name>A0A158BM59_9BURK</name>
<evidence type="ECO:0000313" key="2">
    <source>
        <dbReference type="Proteomes" id="UP000054851"/>
    </source>
</evidence>
<proteinExistence type="predicted"/>